<feature type="region of interest" description="Disordered" evidence="1">
    <location>
        <begin position="217"/>
        <end position="303"/>
    </location>
</feature>
<dbReference type="Proteomes" id="UP000054359">
    <property type="component" value="Unassembled WGS sequence"/>
</dbReference>
<dbReference type="OrthoDB" id="6435304at2759"/>
<evidence type="ECO:0000256" key="1">
    <source>
        <dbReference type="SAM" id="MobiDB-lite"/>
    </source>
</evidence>
<sequence length="303" mass="30032">MNQLFILVVVVAAFANAKEEPFSIGLGTLSPSYRQTVGKENVKVNVEQRDGGFSYSVGDPRTGTNTYLNFGGASAGQAVNPAGYASGFGASAGQAVNPAGYESGLGASAGQAINPAGYASGLGSGYGSLGGSVNPGAYSQMPSLNPGGYGGSVSPQYGSPSGYGGLSGLPSPSYGSNSGLAGYAGPSGQSGLYSGPSSVQGGYGSSSPGGASGFYGSGNLEAARKPEDNPAPIIPAGFSYHGTEGQAFLRQGDSPNFVISDDNKASNLGPAQRSFQTRGGLPVGGYAGPQHSGTFKEQNGYSH</sequence>
<dbReference type="EMBL" id="KK118550">
    <property type="protein sequence ID" value="KFM73255.1"/>
    <property type="molecule type" value="Genomic_DNA"/>
</dbReference>
<feature type="non-terminal residue" evidence="3">
    <location>
        <position position="303"/>
    </location>
</feature>
<feature type="signal peptide" evidence="2">
    <location>
        <begin position="1"/>
        <end position="17"/>
    </location>
</feature>
<protein>
    <submittedName>
        <fullName evidence="3">Uncharacterized protein</fullName>
    </submittedName>
</protein>
<organism evidence="3 4">
    <name type="scientific">Stegodyphus mimosarum</name>
    <name type="common">African social velvet spider</name>
    <dbReference type="NCBI Taxonomy" id="407821"/>
    <lineage>
        <taxon>Eukaryota</taxon>
        <taxon>Metazoa</taxon>
        <taxon>Ecdysozoa</taxon>
        <taxon>Arthropoda</taxon>
        <taxon>Chelicerata</taxon>
        <taxon>Arachnida</taxon>
        <taxon>Araneae</taxon>
        <taxon>Araneomorphae</taxon>
        <taxon>Entelegynae</taxon>
        <taxon>Eresoidea</taxon>
        <taxon>Eresidae</taxon>
        <taxon>Stegodyphus</taxon>
    </lineage>
</organism>
<feature type="compositionally biased region" description="Polar residues" evidence="1">
    <location>
        <begin position="291"/>
        <end position="303"/>
    </location>
</feature>
<evidence type="ECO:0000313" key="3">
    <source>
        <dbReference type="EMBL" id="KFM73255.1"/>
    </source>
</evidence>
<keyword evidence="4" id="KW-1185">Reference proteome</keyword>
<dbReference type="AlphaFoldDB" id="A0A087U7B6"/>
<gene>
    <name evidence="3" type="ORF">X975_14345</name>
</gene>
<dbReference type="OMA" id="NAKEEPF"/>
<feature type="chain" id="PRO_5001830368" evidence="2">
    <location>
        <begin position="18"/>
        <end position="303"/>
    </location>
</feature>
<reference evidence="3 4" key="1">
    <citation type="submission" date="2013-11" db="EMBL/GenBank/DDBJ databases">
        <title>Genome sequencing of Stegodyphus mimosarum.</title>
        <authorList>
            <person name="Bechsgaard J."/>
        </authorList>
    </citation>
    <scope>NUCLEOTIDE SEQUENCE [LARGE SCALE GENOMIC DNA]</scope>
</reference>
<evidence type="ECO:0000256" key="2">
    <source>
        <dbReference type="SAM" id="SignalP"/>
    </source>
</evidence>
<proteinExistence type="predicted"/>
<evidence type="ECO:0000313" key="4">
    <source>
        <dbReference type="Proteomes" id="UP000054359"/>
    </source>
</evidence>
<keyword evidence="2" id="KW-0732">Signal</keyword>
<name>A0A087U7B6_STEMI</name>
<accession>A0A087U7B6</accession>